<sequence>MSAPDELGDEFVSKKVLQALGIDVPEDALGFYVKDKTLYIEAMQTGDDPGPLMIMVDTVEVPLSDEQVQRLKDGGFYSSKGFRLG</sequence>
<dbReference type="AlphaFoldDB" id="A0A9E9LG17"/>
<organism evidence="1">
    <name type="scientific">Oxalobacter aliiformigenes</name>
    <dbReference type="NCBI Taxonomy" id="2946593"/>
    <lineage>
        <taxon>Bacteria</taxon>
        <taxon>Pseudomonadati</taxon>
        <taxon>Pseudomonadota</taxon>
        <taxon>Betaproteobacteria</taxon>
        <taxon>Burkholderiales</taxon>
        <taxon>Oxalobacteraceae</taxon>
        <taxon>Oxalobacter</taxon>
    </lineage>
</organism>
<accession>A0A9E9LG17</accession>
<proteinExistence type="predicted"/>
<dbReference type="Proteomes" id="UP001164819">
    <property type="component" value="Chromosome"/>
</dbReference>
<name>A0A9E9LG17_9BURK</name>
<dbReference type="EMBL" id="CP098251">
    <property type="protein sequence ID" value="WAV92094.1"/>
    <property type="molecule type" value="Genomic_DNA"/>
</dbReference>
<gene>
    <name evidence="1" type="ORF">NB646_05085</name>
</gene>
<protein>
    <submittedName>
        <fullName evidence="1">Uncharacterized protein</fullName>
    </submittedName>
</protein>
<reference evidence="1" key="1">
    <citation type="journal article" date="2022" name="Front. Microbiol.">
        <title>New perspectives on an old grouping: The genomic and phenotypic variability of Oxalobacter formigenes and the implications for calcium oxalate stone prevention.</title>
        <authorList>
            <person name="Chmiel J.A."/>
            <person name="Carr C."/>
            <person name="Stuivenberg G.A."/>
            <person name="Venema R."/>
            <person name="Chanyi R.M."/>
            <person name="Al K.F."/>
            <person name="Giguere D."/>
            <person name="Say H."/>
            <person name="Akouris P.P."/>
            <person name="Dominguez Romero S.A."/>
            <person name="Kwong A."/>
            <person name="Tai V."/>
            <person name="Koval S.F."/>
            <person name="Razvi H."/>
            <person name="Bjazevic J."/>
            <person name="Burton J.P."/>
        </authorList>
    </citation>
    <scope>NUCLEOTIDE SEQUENCE</scope>
    <source>
        <strain evidence="1">OxK</strain>
    </source>
</reference>
<dbReference type="RefSeq" id="WP_269281500.1">
    <property type="nucleotide sequence ID" value="NZ_CP098247.1"/>
</dbReference>
<evidence type="ECO:0000313" key="1">
    <source>
        <dbReference type="EMBL" id="WAV92094.1"/>
    </source>
</evidence>